<organism evidence="1 2">
    <name type="scientific">Sporormia fimetaria CBS 119925</name>
    <dbReference type="NCBI Taxonomy" id="1340428"/>
    <lineage>
        <taxon>Eukaryota</taxon>
        <taxon>Fungi</taxon>
        <taxon>Dikarya</taxon>
        <taxon>Ascomycota</taxon>
        <taxon>Pezizomycotina</taxon>
        <taxon>Dothideomycetes</taxon>
        <taxon>Pleosporomycetidae</taxon>
        <taxon>Pleosporales</taxon>
        <taxon>Sporormiaceae</taxon>
        <taxon>Sporormia</taxon>
    </lineage>
</organism>
<feature type="non-terminal residue" evidence="1">
    <location>
        <position position="1"/>
    </location>
</feature>
<sequence length="56" mass="6562">ITRATVILEKPSQGKTWLFLRRSKADQNDLWDYCNPGLPDNQYRALQNTQRGKQVE</sequence>
<name>A0A6A6VCV8_9PLEO</name>
<evidence type="ECO:0000313" key="1">
    <source>
        <dbReference type="EMBL" id="KAF2747554.1"/>
    </source>
</evidence>
<gene>
    <name evidence="1" type="ORF">M011DRAFT_382265</name>
</gene>
<dbReference type="EMBL" id="MU006572">
    <property type="protein sequence ID" value="KAF2747554.1"/>
    <property type="molecule type" value="Genomic_DNA"/>
</dbReference>
<feature type="non-terminal residue" evidence="1">
    <location>
        <position position="56"/>
    </location>
</feature>
<keyword evidence="2" id="KW-1185">Reference proteome</keyword>
<proteinExistence type="predicted"/>
<evidence type="ECO:0000313" key="2">
    <source>
        <dbReference type="Proteomes" id="UP000799440"/>
    </source>
</evidence>
<dbReference type="AlphaFoldDB" id="A0A6A6VCV8"/>
<accession>A0A6A6VCV8</accession>
<dbReference type="Proteomes" id="UP000799440">
    <property type="component" value="Unassembled WGS sequence"/>
</dbReference>
<protein>
    <submittedName>
        <fullName evidence="1">Uncharacterized protein</fullName>
    </submittedName>
</protein>
<reference evidence="1" key="1">
    <citation type="journal article" date="2020" name="Stud. Mycol.">
        <title>101 Dothideomycetes genomes: a test case for predicting lifestyles and emergence of pathogens.</title>
        <authorList>
            <person name="Haridas S."/>
            <person name="Albert R."/>
            <person name="Binder M."/>
            <person name="Bloem J."/>
            <person name="Labutti K."/>
            <person name="Salamov A."/>
            <person name="Andreopoulos B."/>
            <person name="Baker S."/>
            <person name="Barry K."/>
            <person name="Bills G."/>
            <person name="Bluhm B."/>
            <person name="Cannon C."/>
            <person name="Castanera R."/>
            <person name="Culley D."/>
            <person name="Daum C."/>
            <person name="Ezra D."/>
            <person name="Gonzalez J."/>
            <person name="Henrissat B."/>
            <person name="Kuo A."/>
            <person name="Liang C."/>
            <person name="Lipzen A."/>
            <person name="Lutzoni F."/>
            <person name="Magnuson J."/>
            <person name="Mondo S."/>
            <person name="Nolan M."/>
            <person name="Ohm R."/>
            <person name="Pangilinan J."/>
            <person name="Park H.-J."/>
            <person name="Ramirez L."/>
            <person name="Alfaro M."/>
            <person name="Sun H."/>
            <person name="Tritt A."/>
            <person name="Yoshinaga Y."/>
            <person name="Zwiers L.-H."/>
            <person name="Turgeon B."/>
            <person name="Goodwin S."/>
            <person name="Spatafora J."/>
            <person name="Crous P."/>
            <person name="Grigoriev I."/>
        </authorList>
    </citation>
    <scope>NUCLEOTIDE SEQUENCE</scope>
    <source>
        <strain evidence="1">CBS 119925</strain>
    </source>
</reference>
<dbReference type="OrthoDB" id="10663099at2759"/>